<dbReference type="AlphaFoldDB" id="A0A0K1PDS0"/>
<dbReference type="InterPro" id="IPR036373">
    <property type="entry name" value="Ribosomal_bL17_sf"/>
</dbReference>
<accession>A0A0K1PDS0</accession>
<dbReference type="GO" id="GO:0003735">
    <property type="term" value="F:structural constituent of ribosome"/>
    <property type="evidence" value="ECO:0007669"/>
    <property type="project" value="InterPro"/>
</dbReference>
<dbReference type="NCBIfam" id="TIGR00059">
    <property type="entry name" value="L17"/>
    <property type="match status" value="1"/>
</dbReference>
<organism evidence="6 7">
    <name type="scientific">Vulgatibacter incomptus</name>
    <dbReference type="NCBI Taxonomy" id="1391653"/>
    <lineage>
        <taxon>Bacteria</taxon>
        <taxon>Pseudomonadati</taxon>
        <taxon>Myxococcota</taxon>
        <taxon>Myxococcia</taxon>
        <taxon>Myxococcales</taxon>
        <taxon>Cystobacterineae</taxon>
        <taxon>Vulgatibacteraceae</taxon>
        <taxon>Vulgatibacter</taxon>
    </lineage>
</organism>
<dbReference type="InterPro" id="IPR000456">
    <property type="entry name" value="Ribosomal_bL17"/>
</dbReference>
<dbReference type="SUPFAM" id="SSF64263">
    <property type="entry name" value="Prokaryotic ribosomal protein L17"/>
    <property type="match status" value="1"/>
</dbReference>
<dbReference type="HAMAP" id="MF_01368">
    <property type="entry name" value="Ribosomal_bL17"/>
    <property type="match status" value="1"/>
</dbReference>
<dbReference type="Pfam" id="PF01196">
    <property type="entry name" value="Ribosomal_L17"/>
    <property type="match status" value="1"/>
</dbReference>
<comment type="similarity">
    <text evidence="1 4 5">Belongs to the bacterial ribosomal protein bL17 family.</text>
</comment>
<reference evidence="6 7" key="1">
    <citation type="submission" date="2015-08" db="EMBL/GenBank/DDBJ databases">
        <authorList>
            <person name="Babu N.S."/>
            <person name="Beckwith C.J."/>
            <person name="Beseler K.G."/>
            <person name="Brison A."/>
            <person name="Carone J.V."/>
            <person name="Caskin T.P."/>
            <person name="Diamond M."/>
            <person name="Durham M.E."/>
            <person name="Foxe J.M."/>
            <person name="Go M."/>
            <person name="Henderson B.A."/>
            <person name="Jones I.B."/>
            <person name="McGettigan J.A."/>
            <person name="Micheletti S.J."/>
            <person name="Nasrallah M.E."/>
            <person name="Ortiz D."/>
            <person name="Piller C.R."/>
            <person name="Privatt S.R."/>
            <person name="Schneider S.L."/>
            <person name="Sharp S."/>
            <person name="Smith T.C."/>
            <person name="Stanton J.D."/>
            <person name="Ullery H.E."/>
            <person name="Wilson R.J."/>
            <person name="Serrano M.G."/>
            <person name="Buck G."/>
            <person name="Lee V."/>
            <person name="Wang Y."/>
            <person name="Carvalho R."/>
            <person name="Voegtly L."/>
            <person name="Shi R."/>
            <person name="Duckworth R."/>
            <person name="Johnson A."/>
            <person name="Loviza R."/>
            <person name="Walstead R."/>
            <person name="Shah Z."/>
            <person name="Kiflezghi M."/>
            <person name="Wade K."/>
            <person name="Ball S.L."/>
            <person name="Bradley K.W."/>
            <person name="Asai D.J."/>
            <person name="Bowman C.A."/>
            <person name="Russell D.A."/>
            <person name="Pope W.H."/>
            <person name="Jacobs-Sera D."/>
            <person name="Hendrix R.W."/>
            <person name="Hatfull G.F."/>
        </authorList>
    </citation>
    <scope>NUCLEOTIDE SEQUENCE [LARGE SCALE GENOMIC DNA]</scope>
    <source>
        <strain evidence="6 7">DSM 27710</strain>
    </source>
</reference>
<evidence type="ECO:0000256" key="3">
    <source>
        <dbReference type="ARBA" id="ARBA00023274"/>
    </source>
</evidence>
<evidence type="ECO:0000313" key="6">
    <source>
        <dbReference type="EMBL" id="AKU91561.1"/>
    </source>
</evidence>
<dbReference type="RefSeq" id="WP_050725857.1">
    <property type="nucleotide sequence ID" value="NZ_CP012332.1"/>
</dbReference>
<dbReference type="Proteomes" id="UP000055590">
    <property type="component" value="Chromosome"/>
</dbReference>
<evidence type="ECO:0000256" key="5">
    <source>
        <dbReference type="RuleBase" id="RU000660"/>
    </source>
</evidence>
<dbReference type="Gene3D" id="3.90.1030.10">
    <property type="entry name" value="Ribosomal protein L17"/>
    <property type="match status" value="1"/>
</dbReference>
<dbReference type="PANTHER" id="PTHR14413:SF16">
    <property type="entry name" value="LARGE RIBOSOMAL SUBUNIT PROTEIN BL17M"/>
    <property type="match status" value="1"/>
</dbReference>
<name>A0A0K1PDS0_9BACT</name>
<dbReference type="GO" id="GO:0006412">
    <property type="term" value="P:translation"/>
    <property type="evidence" value="ECO:0007669"/>
    <property type="project" value="UniProtKB-UniRule"/>
</dbReference>
<dbReference type="STRING" id="1391653.AKJ08_1948"/>
<dbReference type="PATRIC" id="fig|1391653.3.peg.2039"/>
<evidence type="ECO:0000256" key="4">
    <source>
        <dbReference type="HAMAP-Rule" id="MF_01368"/>
    </source>
</evidence>
<keyword evidence="7" id="KW-1185">Reference proteome</keyword>
<evidence type="ECO:0000256" key="2">
    <source>
        <dbReference type="ARBA" id="ARBA00022980"/>
    </source>
</evidence>
<dbReference type="KEGG" id="vin:AKJ08_1948"/>
<dbReference type="OrthoDB" id="9809073at2"/>
<evidence type="ECO:0000256" key="1">
    <source>
        <dbReference type="ARBA" id="ARBA00008777"/>
    </source>
</evidence>
<dbReference type="PROSITE" id="PS01167">
    <property type="entry name" value="RIBOSOMAL_L17"/>
    <property type="match status" value="1"/>
</dbReference>
<dbReference type="GO" id="GO:0022625">
    <property type="term" value="C:cytosolic large ribosomal subunit"/>
    <property type="evidence" value="ECO:0007669"/>
    <property type="project" value="TreeGrafter"/>
</dbReference>
<dbReference type="EMBL" id="CP012332">
    <property type="protein sequence ID" value="AKU91561.1"/>
    <property type="molecule type" value="Genomic_DNA"/>
</dbReference>
<dbReference type="InterPro" id="IPR047859">
    <property type="entry name" value="Ribosomal_bL17_CS"/>
</dbReference>
<gene>
    <name evidence="4" type="primary">rplQ</name>
    <name evidence="6" type="ORF">AKJ08_1948</name>
</gene>
<dbReference type="FunFam" id="3.90.1030.10:FF:000001">
    <property type="entry name" value="50S ribosomal protein L17"/>
    <property type="match status" value="1"/>
</dbReference>
<sequence length="130" mass="14479">MRHGVAGRKFSRTSAHREAMMDNMVISLLRHERIRTTVPKAKEARKLADRVITLGKKGSLHARRLASKTVHDKDVLSKLFSTLAERYGARPGGYTRIVRIGRRLGDSAEMAYLELVDRPETAAAAPAEAE</sequence>
<proteinExistence type="inferred from homology"/>
<comment type="subunit">
    <text evidence="4">Part of the 50S ribosomal subunit. Contacts protein L32.</text>
</comment>
<dbReference type="PANTHER" id="PTHR14413">
    <property type="entry name" value="RIBOSOMAL PROTEIN L17"/>
    <property type="match status" value="1"/>
</dbReference>
<evidence type="ECO:0000313" key="7">
    <source>
        <dbReference type="Proteomes" id="UP000055590"/>
    </source>
</evidence>
<keyword evidence="2 4" id="KW-0689">Ribosomal protein</keyword>
<keyword evidence="3 4" id="KW-0687">Ribonucleoprotein</keyword>
<protein>
    <recommendedName>
        <fullName evidence="4">Large ribosomal subunit protein bL17</fullName>
    </recommendedName>
</protein>